<keyword evidence="2" id="KW-1185">Reference proteome</keyword>
<dbReference type="EMBL" id="OU503051">
    <property type="protein sequence ID" value="CAI9778409.1"/>
    <property type="molecule type" value="Genomic_DNA"/>
</dbReference>
<protein>
    <submittedName>
        <fullName evidence="1">Uncharacterized protein</fullName>
    </submittedName>
</protein>
<reference evidence="1" key="1">
    <citation type="submission" date="2023-05" db="EMBL/GenBank/DDBJ databases">
        <authorList>
            <person name="Huff M."/>
        </authorList>
    </citation>
    <scope>NUCLEOTIDE SEQUENCE</scope>
</reference>
<proteinExistence type="predicted"/>
<dbReference type="Proteomes" id="UP000834106">
    <property type="component" value="Chromosome 16"/>
</dbReference>
<organism evidence="1 2">
    <name type="scientific">Fraxinus pennsylvanica</name>
    <dbReference type="NCBI Taxonomy" id="56036"/>
    <lineage>
        <taxon>Eukaryota</taxon>
        <taxon>Viridiplantae</taxon>
        <taxon>Streptophyta</taxon>
        <taxon>Embryophyta</taxon>
        <taxon>Tracheophyta</taxon>
        <taxon>Spermatophyta</taxon>
        <taxon>Magnoliopsida</taxon>
        <taxon>eudicotyledons</taxon>
        <taxon>Gunneridae</taxon>
        <taxon>Pentapetalae</taxon>
        <taxon>asterids</taxon>
        <taxon>lamiids</taxon>
        <taxon>Lamiales</taxon>
        <taxon>Oleaceae</taxon>
        <taxon>Oleeae</taxon>
        <taxon>Fraxinus</taxon>
    </lineage>
</organism>
<gene>
    <name evidence="1" type="ORF">FPE_LOCUS25839</name>
</gene>
<evidence type="ECO:0000313" key="1">
    <source>
        <dbReference type="EMBL" id="CAI9778409.1"/>
    </source>
</evidence>
<dbReference type="AlphaFoldDB" id="A0AAD1ZYY0"/>
<evidence type="ECO:0000313" key="2">
    <source>
        <dbReference type="Proteomes" id="UP000834106"/>
    </source>
</evidence>
<name>A0AAD1ZYY0_9LAMI</name>
<accession>A0AAD1ZYY0</accession>
<sequence length="128" mass="13912">MATISSAAIASKLNRTPTIRFTTVFSSSSSVFFGDHINNQIGLRLAVDRPRRAHTSRKRGLSCNCLFGLGVPELENVVIRSGAKNPPKVTKNLNKKVINGSFGLLCGRIVQHYATLAYATTANFGLQY</sequence>